<dbReference type="PANTHER" id="PTHR43674:SF2">
    <property type="entry name" value="BETA-UREIDOPROPIONASE"/>
    <property type="match status" value="1"/>
</dbReference>
<dbReference type="OrthoDB" id="9811121at2"/>
<dbReference type="Pfam" id="PF00795">
    <property type="entry name" value="CN_hydrolase"/>
    <property type="match status" value="1"/>
</dbReference>
<dbReference type="GO" id="GO:0033388">
    <property type="term" value="P:putrescine biosynthetic process from arginine"/>
    <property type="evidence" value="ECO:0007669"/>
    <property type="project" value="TreeGrafter"/>
</dbReference>
<dbReference type="CDD" id="cd07573">
    <property type="entry name" value="CPA"/>
    <property type="match status" value="1"/>
</dbReference>
<organism evidence="3 4">
    <name type="scientific">Terrilactibacillus tamarindi</name>
    <dbReference type="NCBI Taxonomy" id="2599694"/>
    <lineage>
        <taxon>Bacteria</taxon>
        <taxon>Bacillati</taxon>
        <taxon>Bacillota</taxon>
        <taxon>Bacilli</taxon>
        <taxon>Bacillales</taxon>
        <taxon>Bacillaceae</taxon>
        <taxon>Terrilactibacillus</taxon>
    </lineage>
</organism>
<evidence type="ECO:0000313" key="3">
    <source>
        <dbReference type="EMBL" id="MTT32832.1"/>
    </source>
</evidence>
<evidence type="ECO:0000259" key="2">
    <source>
        <dbReference type="PROSITE" id="PS50263"/>
    </source>
</evidence>
<dbReference type="FunFam" id="3.60.110.10:FF:000010">
    <property type="entry name" value="Carbon-nitrogen hydrolase"/>
    <property type="match status" value="1"/>
</dbReference>
<feature type="domain" description="CN hydrolase" evidence="2">
    <location>
        <begin position="6"/>
        <end position="260"/>
    </location>
</feature>
<dbReference type="InterPro" id="IPR003010">
    <property type="entry name" value="C-N_Hydrolase"/>
</dbReference>
<name>A0A6N8CRM1_9BACI</name>
<comment type="caution">
    <text evidence="3">The sequence shown here is derived from an EMBL/GenBank/DDBJ whole genome shotgun (WGS) entry which is preliminary data.</text>
</comment>
<dbReference type="RefSeq" id="WP_141191346.1">
    <property type="nucleotide sequence ID" value="NZ_WNHB01000021.1"/>
</dbReference>
<keyword evidence="1" id="KW-0378">Hydrolase</keyword>
<evidence type="ECO:0000256" key="1">
    <source>
        <dbReference type="ARBA" id="ARBA00022801"/>
    </source>
</evidence>
<sequence>MTNKQVTIALLQHSCTSNKEENIQKVTGMIREATQKGAQMICLQELSTNIYFPQTINADYYHLAEPVPGPTTDVMQELAKELGVVILVSLYEEAMRGLYFNTVAVLDADGAYLGKYRKHHIPEGPQYIEKYYFAQGDGGYPVFDTTFGKIGVLICWDEWFPEPSRILSLKGAEIIFYPSAIGSEPDYPELDTSSAWVDAIKAHGIHNGIFIAAVNRVGKEVSSEGDMTFYGHSFISGPLGKMISQAESENDEIIMATLDMNEINQARHLLQFHRDRRPDSYKEILNMSL</sequence>
<keyword evidence="4" id="KW-1185">Reference proteome</keyword>
<dbReference type="InterPro" id="IPR050345">
    <property type="entry name" value="Aliph_Amidase/BUP"/>
</dbReference>
<gene>
    <name evidence="3" type="ORF">GMB86_12530</name>
</gene>
<dbReference type="GO" id="GO:0050126">
    <property type="term" value="F:N-carbamoylputrescine amidase activity"/>
    <property type="evidence" value="ECO:0007669"/>
    <property type="project" value="TreeGrafter"/>
</dbReference>
<dbReference type="Proteomes" id="UP000440978">
    <property type="component" value="Unassembled WGS sequence"/>
</dbReference>
<protein>
    <submittedName>
        <fullName evidence="3">N-carbamoylputrescine amidase</fullName>
    </submittedName>
</protein>
<dbReference type="Gene3D" id="3.60.110.10">
    <property type="entry name" value="Carbon-nitrogen hydrolase"/>
    <property type="match status" value="1"/>
</dbReference>
<accession>A0A6N8CRM1</accession>
<dbReference type="PANTHER" id="PTHR43674">
    <property type="entry name" value="NITRILASE C965.09-RELATED"/>
    <property type="match status" value="1"/>
</dbReference>
<proteinExistence type="predicted"/>
<evidence type="ECO:0000313" key="4">
    <source>
        <dbReference type="Proteomes" id="UP000440978"/>
    </source>
</evidence>
<dbReference type="AlphaFoldDB" id="A0A6N8CRM1"/>
<dbReference type="EMBL" id="WNHB01000021">
    <property type="protein sequence ID" value="MTT32832.1"/>
    <property type="molecule type" value="Genomic_DNA"/>
</dbReference>
<dbReference type="PROSITE" id="PS50263">
    <property type="entry name" value="CN_HYDROLASE"/>
    <property type="match status" value="1"/>
</dbReference>
<reference evidence="3 4" key="1">
    <citation type="submission" date="2019-11" db="EMBL/GenBank/DDBJ databases">
        <title>Terrilactibacillus tamarindus sp. nov. BCM23-1 isolated from bark of Tamarindus indica.</title>
        <authorList>
            <person name="Kingkaew E."/>
            <person name="Tanasupawat S."/>
        </authorList>
    </citation>
    <scope>NUCLEOTIDE SEQUENCE [LARGE SCALE GENOMIC DNA]</scope>
    <source>
        <strain evidence="3 4">BCM23-1</strain>
    </source>
</reference>
<dbReference type="InterPro" id="IPR036526">
    <property type="entry name" value="C-N_Hydrolase_sf"/>
</dbReference>
<dbReference type="SUPFAM" id="SSF56317">
    <property type="entry name" value="Carbon-nitrogen hydrolase"/>
    <property type="match status" value="1"/>
</dbReference>